<dbReference type="AlphaFoldDB" id="A0AAD3CGX3"/>
<proteinExistence type="predicted"/>
<feature type="compositionally biased region" description="Polar residues" evidence="1">
    <location>
        <begin position="53"/>
        <end position="83"/>
    </location>
</feature>
<feature type="compositionally biased region" description="Basic and acidic residues" evidence="1">
    <location>
        <begin position="108"/>
        <end position="117"/>
    </location>
</feature>
<evidence type="ECO:0000313" key="2">
    <source>
        <dbReference type="EMBL" id="GFH45429.1"/>
    </source>
</evidence>
<protein>
    <submittedName>
        <fullName evidence="2">Uncharacterized protein</fullName>
    </submittedName>
</protein>
<accession>A0AAD3CGX3</accession>
<feature type="compositionally biased region" description="Polar residues" evidence="1">
    <location>
        <begin position="118"/>
        <end position="152"/>
    </location>
</feature>
<name>A0AAD3CGX3_9STRA</name>
<evidence type="ECO:0000313" key="3">
    <source>
        <dbReference type="Proteomes" id="UP001054902"/>
    </source>
</evidence>
<feature type="compositionally biased region" description="Basic residues" evidence="1">
    <location>
        <begin position="40"/>
        <end position="52"/>
    </location>
</feature>
<comment type="caution">
    <text evidence="2">The sequence shown here is derived from an EMBL/GenBank/DDBJ whole genome shotgun (WGS) entry which is preliminary data.</text>
</comment>
<keyword evidence="3" id="KW-1185">Reference proteome</keyword>
<dbReference type="EMBL" id="BLLK01000020">
    <property type="protein sequence ID" value="GFH45429.1"/>
    <property type="molecule type" value="Genomic_DNA"/>
</dbReference>
<sequence length="597" mass="67025">MKRTKTVLDVELHSKYDQIFHRKRTICRQAIDSENIKAQKKKNIGKKRRKVKFSSSGQDADASANETSRFTTNEAEKSSSLVNDPNADIPLPSSKGMTRLSRAVAKASAERENESTKRSLNQKIHQSSHPNRPTDAPTSTFISNQSSGNTSPKSLAQLTKVIDSQLYANGPRGTTRGDYPKLDGVVQSARDNMISLLGFNQLKGDWKIHSSRSTYNVAILFGKKLVRDQITVEYASRLRTLARMFKNDAEFRPSLVCFCGGKAEGGHVASADAGYIFFRNMCEAQDIDLEGVGIFIANESQDDYEAIQLVVDEIKKEHVPKWLDASPETTSLKQKAINVHFTLVSTEYHLCNINDVHHRSPGQSLLRNIEMISDSFRDPPPNSTRVGPISSTLSSGMLRNGFENSDSDDWNTLDRDVTNTIRGLVKTTWSFQYATYPYIYAKNDAIVFLGKCFLLGAELHPLLQNMKGVVEQKEFFQRDNYLMLASIRRSLVQEIEALHKPVHSRKKALNNALRNMKDSNGNERNGITILEGALLSLGRCVDLVKPAGLHLGIVSKEDWRRALQSLEHSMNEIQTFCDPDRPLSPSEWMKLVEDSKE</sequence>
<evidence type="ECO:0000256" key="1">
    <source>
        <dbReference type="SAM" id="MobiDB-lite"/>
    </source>
</evidence>
<reference evidence="2 3" key="1">
    <citation type="journal article" date="2021" name="Sci. Rep.">
        <title>The genome of the diatom Chaetoceros tenuissimus carries an ancient integrated fragment of an extant virus.</title>
        <authorList>
            <person name="Hongo Y."/>
            <person name="Kimura K."/>
            <person name="Takaki Y."/>
            <person name="Yoshida Y."/>
            <person name="Baba S."/>
            <person name="Kobayashi G."/>
            <person name="Nagasaki K."/>
            <person name="Hano T."/>
            <person name="Tomaru Y."/>
        </authorList>
    </citation>
    <scope>NUCLEOTIDE SEQUENCE [LARGE SCALE GENOMIC DNA]</scope>
    <source>
        <strain evidence="2 3">NIES-3715</strain>
    </source>
</reference>
<gene>
    <name evidence="2" type="ORF">CTEN210_01903</name>
</gene>
<dbReference type="Proteomes" id="UP001054902">
    <property type="component" value="Unassembled WGS sequence"/>
</dbReference>
<organism evidence="2 3">
    <name type="scientific">Chaetoceros tenuissimus</name>
    <dbReference type="NCBI Taxonomy" id="426638"/>
    <lineage>
        <taxon>Eukaryota</taxon>
        <taxon>Sar</taxon>
        <taxon>Stramenopiles</taxon>
        <taxon>Ochrophyta</taxon>
        <taxon>Bacillariophyta</taxon>
        <taxon>Coscinodiscophyceae</taxon>
        <taxon>Chaetocerotophycidae</taxon>
        <taxon>Chaetocerotales</taxon>
        <taxon>Chaetocerotaceae</taxon>
        <taxon>Chaetoceros</taxon>
    </lineage>
</organism>
<feature type="region of interest" description="Disordered" evidence="1">
    <location>
        <begin position="40"/>
        <end position="152"/>
    </location>
</feature>